<dbReference type="Pfam" id="PF11896">
    <property type="entry name" value="GlgE_dom_N_S"/>
    <property type="match status" value="1"/>
</dbReference>
<dbReference type="Pfam" id="PF14701">
    <property type="entry name" value="hDGE_amylase"/>
    <property type="match status" value="1"/>
</dbReference>
<dbReference type="CDD" id="cd11344">
    <property type="entry name" value="AmyAc_GlgE_like"/>
    <property type="match status" value="1"/>
</dbReference>
<dbReference type="EMBL" id="CP012402">
    <property type="protein sequence ID" value="ALG72672.1"/>
    <property type="molecule type" value="Genomic_DNA"/>
</dbReference>
<dbReference type="Gene3D" id="3.20.20.80">
    <property type="entry name" value="Glycosidases"/>
    <property type="match status" value="2"/>
</dbReference>
<dbReference type="InterPro" id="IPR049171">
    <property type="entry name" value="GLGE_C"/>
</dbReference>
<dbReference type="Gene3D" id="2.60.40.1180">
    <property type="entry name" value="Golgi alpha-mannosidase II"/>
    <property type="match status" value="1"/>
</dbReference>
<evidence type="ECO:0000256" key="3">
    <source>
        <dbReference type="ARBA" id="ARBA00022679"/>
    </source>
</evidence>
<keyword evidence="4 6" id="KW-0119">Carbohydrate metabolism</keyword>
<evidence type="ECO:0000256" key="2">
    <source>
        <dbReference type="ARBA" id="ARBA00022676"/>
    </source>
</evidence>
<evidence type="ECO:0000256" key="6">
    <source>
        <dbReference type="HAMAP-Rule" id="MF_02124"/>
    </source>
</evidence>
<organism evidence="8 9">
    <name type="scientific">Azospirillum thiophilum</name>
    <dbReference type="NCBI Taxonomy" id="528244"/>
    <lineage>
        <taxon>Bacteria</taxon>
        <taxon>Pseudomonadati</taxon>
        <taxon>Pseudomonadota</taxon>
        <taxon>Alphaproteobacteria</taxon>
        <taxon>Rhodospirillales</taxon>
        <taxon>Azospirillaceae</taxon>
        <taxon>Azospirillum</taxon>
    </lineage>
</organism>
<dbReference type="GO" id="GO:0016758">
    <property type="term" value="F:hexosyltransferase activity"/>
    <property type="evidence" value="ECO:0007669"/>
    <property type="project" value="UniProtKB-UniRule"/>
</dbReference>
<dbReference type="InterPro" id="IPR032792">
    <property type="entry name" value="AGL_glucanoTrfase"/>
</dbReference>
<evidence type="ECO:0000259" key="7">
    <source>
        <dbReference type="SMART" id="SM00642"/>
    </source>
</evidence>
<dbReference type="AlphaFoldDB" id="A0AAC8W0C4"/>
<feature type="binding site" evidence="6">
    <location>
        <begin position="989"/>
        <end position="990"/>
    </location>
    <ligand>
        <name>alpha-maltose 1-phosphate</name>
        <dbReference type="ChEBI" id="CHEBI:63576"/>
    </ligand>
</feature>
<dbReference type="GO" id="GO:0030979">
    <property type="term" value="P:alpha-glucan biosynthetic process"/>
    <property type="evidence" value="ECO:0007669"/>
    <property type="project" value="UniProtKB-UniRule"/>
</dbReference>
<evidence type="ECO:0000256" key="5">
    <source>
        <dbReference type="ARBA" id="ARBA00048735"/>
    </source>
</evidence>
<dbReference type="InterPro" id="IPR021828">
    <property type="entry name" value="GlgE_dom_N/S"/>
</dbReference>
<dbReference type="InterPro" id="IPR006047">
    <property type="entry name" value="GH13_cat_dom"/>
</dbReference>
<dbReference type="GO" id="GO:0004553">
    <property type="term" value="F:hydrolase activity, hydrolyzing O-glycosyl compounds"/>
    <property type="evidence" value="ECO:0007669"/>
    <property type="project" value="InterPro"/>
</dbReference>
<feature type="site" description="Transition state stabilizer" evidence="6">
    <location>
        <position position="936"/>
    </location>
</feature>
<dbReference type="Gene3D" id="2.60.40.10">
    <property type="entry name" value="Immunoglobulins"/>
    <property type="match status" value="1"/>
</dbReference>
<protein>
    <recommendedName>
        <fullName evidence="6">Alpha-1,4-glucan:maltose-1-phosphate maltosyltransferase</fullName>
        <shortName evidence="6">GMPMT</shortName>
        <ecNumber evidence="6">2.4.99.16</ecNumber>
    </recommendedName>
    <alternativeName>
        <fullName evidence="6">(1-&gt;4)-alpha-D-glucan:maltose-1-phosphate alpha-D-maltosyltransferase</fullName>
    </alternativeName>
</protein>
<dbReference type="HAMAP" id="MF_02124">
    <property type="entry name" value="GlgE"/>
    <property type="match status" value="1"/>
</dbReference>
<feature type="binding site" evidence="6">
    <location>
        <position position="718"/>
    </location>
    <ligand>
        <name>alpha-maltose 1-phosphate</name>
        <dbReference type="ChEBI" id="CHEBI:63576"/>
    </ligand>
</feature>
<dbReference type="Gene3D" id="1.20.58.80">
    <property type="entry name" value="Phosphotransferase system, lactose/cellobiose-type IIA subunit"/>
    <property type="match status" value="1"/>
</dbReference>
<reference evidence="8 9" key="2">
    <citation type="journal article" date="2016" name="Genome Announc.">
        <title>Complete Genome Sequence of a Strain of Azospirillum thiophilum Isolated from a Sulfide Spring.</title>
        <authorList>
            <person name="Fomenkov A."/>
            <person name="Vincze T."/>
            <person name="Grabovich M."/>
            <person name="Anton B.P."/>
            <person name="Dubinina G."/>
            <person name="Orlova M."/>
            <person name="Belousova E."/>
            <person name="Roberts R.J."/>
        </authorList>
    </citation>
    <scope>NUCLEOTIDE SEQUENCE [LARGE SCALE GENOMIC DNA]</scope>
    <source>
        <strain evidence="8 9">BV-S</strain>
    </source>
</reference>
<reference evidence="9" key="1">
    <citation type="submission" date="2015-08" db="EMBL/GenBank/DDBJ databases">
        <title>Complete Genome Sequence of Azospirillum thiophilum BV-S.</title>
        <authorList>
            <person name="Fomenkov A."/>
            <person name="Vincze T."/>
            <person name="Grabovich M."/>
            <person name="Dubinina G."/>
            <person name="Orlova M."/>
            <person name="Belousova E."/>
            <person name="Roberts R.J."/>
        </authorList>
    </citation>
    <scope>NUCLEOTIDE SEQUENCE [LARGE SCALE GENOMIC DNA]</scope>
    <source>
        <strain evidence="9">BV-S</strain>
    </source>
</reference>
<dbReference type="InterPro" id="IPR013783">
    <property type="entry name" value="Ig-like_fold"/>
</dbReference>
<feature type="active site" description="Nucleophile" evidence="6">
    <location>
        <position position="849"/>
    </location>
</feature>
<keyword evidence="2 6" id="KW-0328">Glycosyltransferase</keyword>
<evidence type="ECO:0000313" key="8">
    <source>
        <dbReference type="EMBL" id="ALG72672.1"/>
    </source>
</evidence>
<dbReference type="InterPro" id="IPR013780">
    <property type="entry name" value="Glyco_hydro_b"/>
</dbReference>
<dbReference type="PANTHER" id="PTHR47786:SF2">
    <property type="entry name" value="GLYCOSYL HYDROLASE FAMILY 13 CATALYTIC DOMAIN-CONTAINING PROTEIN"/>
    <property type="match status" value="1"/>
</dbReference>
<evidence type="ECO:0000256" key="1">
    <source>
        <dbReference type="ARBA" id="ARBA00011738"/>
    </source>
</evidence>
<comment type="subunit">
    <text evidence="1 6">Homodimer.</text>
</comment>
<feature type="domain" description="Glycosyl hydrolase family 13 catalytic" evidence="7">
    <location>
        <begin position="24"/>
        <end position="351"/>
    </location>
</feature>
<comment type="similarity">
    <text evidence="6">Belongs to the glycosyl hydrolase 13 family. GlgE subfamily.</text>
</comment>
<dbReference type="EC" id="2.4.99.16" evidence="6"/>
<comment type="catalytic activity">
    <reaction evidence="5 6">
        <text>alpha-maltose 1-phosphate + [(1-&gt;4)-alpha-D-glucosyl](n) = [(1-&gt;4)-alpha-D-glucosyl](n+2) + phosphate</text>
        <dbReference type="Rhea" id="RHEA:42692"/>
        <dbReference type="Rhea" id="RHEA-COMP:9584"/>
        <dbReference type="Rhea" id="RHEA-COMP:10183"/>
        <dbReference type="ChEBI" id="CHEBI:15444"/>
        <dbReference type="ChEBI" id="CHEBI:43474"/>
        <dbReference type="ChEBI" id="CHEBI:63576"/>
        <dbReference type="EC" id="2.4.99.16"/>
    </reaction>
</comment>
<dbReference type="SUPFAM" id="SSF51445">
    <property type="entry name" value="(Trans)glycosidases"/>
    <property type="match status" value="2"/>
</dbReference>
<comment type="function">
    <text evidence="6">Maltosyltransferase that uses maltose 1-phosphate (M1P) as the sugar donor to elongate linear or branched alpha-(1-&gt;4)-glucans. Is involved in a branched alpha-glucan biosynthetic pathway from trehalose, together with TreS, Mak and GlgB.</text>
</comment>
<proteinExistence type="inferred from homology"/>
<feature type="active site" description="Proton donor" evidence="6">
    <location>
        <position position="878"/>
    </location>
</feature>
<gene>
    <name evidence="6" type="primary">glgE</name>
    <name evidence="8" type="ORF">AL072_16775</name>
</gene>
<feature type="binding site" evidence="6">
    <location>
        <position position="813"/>
    </location>
    <ligand>
        <name>alpha-maltose 1-phosphate</name>
        <dbReference type="ChEBI" id="CHEBI:63576"/>
    </ligand>
</feature>
<evidence type="ECO:0000256" key="4">
    <source>
        <dbReference type="ARBA" id="ARBA00023277"/>
    </source>
</evidence>
<dbReference type="KEGG" id="ati:AL072_16775"/>
<dbReference type="SMART" id="SM00642">
    <property type="entry name" value="Aamy"/>
    <property type="match status" value="1"/>
</dbReference>
<name>A0AAC8W0C4_9PROT</name>
<keyword evidence="9" id="KW-1185">Reference proteome</keyword>
<sequence>MGCQRRSRAKEGGSMSIVGPRIYNLFPTLVGPVRDWAGHLPRIQGMGFDWIFLNPIHQPGFSGSLYAVKDPYRLHDALRGGAQESDDELLRRFIAEAGAHGQSVMMDLVINHTSRDALLVDRHPDWYRRGPDGDLHRPGAVDPNNTDNVTVWGDLASLDYDRTESRAGLISYWSDYLRHYIGLGVKGFRCDAAYQVPAEVWKSLIEAAHAVNPEVKFFAETLGCTVEQVRELCGAGFDFLFNSAKWWDFKADWLLDQYEEFRWIAPSIAFPESHDTDRLAAEVGSQDAVRLAAQMKMHYLFAASFSTGVMMPVGFEYGFTRKLDVVNTSPADWEQQKLDLTGFIGAVNAMKAATPALNVEGPQRRVTSPHGPVLGLIRQVDGAALDQPDGCAILLLNPDENRPHTLDVGPVLAATGGTYEAFEDVTPEAEALLMEPGTPMMLRPMELRVFRARAARSHAIELHDVEERDWMDSIAAGRMTIEAVYPELDGGRFAIKRAVGDVMEVWADIYTDGTFVLAASVMYKADGDEEWSEAPMRLFENDRWVGRVPLTRNARYTYSIEAWRDVWESWRADFKKKVDAGLIVDLELVEGRRFVEQALDLNHGDGRAALEAVIERMQSLTGREAIDYALSDEPRRVMARYGERQYKSRYVRELEVYVDRTAGAYSAWFEIFPRSASPDPLRPGTFDDVVTLLPMVRDMGFDVLYFPPIHPIGRAFRKGRNNTLNPGPDDPGVPYAIGAEEGGHDAIDPMIGDFDSFRRLVREAGRHGIEIALDFAVQCSPDHPWVKEHPHWFYWRPDGTIRYAENPPKKYQDIVNVSFYRQSYPDLWYALRDVVLMWCKEGVRIFRVDNPHTKPFPFWEWMIREVQDRYPDALFLAEAFTRPKLMKRLAKVGFTQSYSYFTWRTTKPELTEYLTELTQGESREYMRPNFFANTPDILPPILTHGGRPAHMMRAVLAATLAGVYGLYGPYLLSEAEAYPGKEEYNHSEKYEVRHWDWNKPGNIRDYVTAINRIRRENPALHQFTNLRFYNAYDDNILLYGKMTAAKDNVILIAVNLDPHNGHGGTIEVPLWELGLSDGAHVQVEDLFSGHRFTWIGKFQHVWLDPNRNPAAIWRVVPPGG</sequence>
<feature type="binding site" evidence="6">
    <location>
        <position position="778"/>
    </location>
    <ligand>
        <name>alpha-maltose 1-phosphate</name>
        <dbReference type="ChEBI" id="CHEBI:63576"/>
    </ligand>
</feature>
<dbReference type="Proteomes" id="UP000069935">
    <property type="component" value="Chromosome 2"/>
</dbReference>
<evidence type="ECO:0000313" key="9">
    <source>
        <dbReference type="Proteomes" id="UP000069935"/>
    </source>
</evidence>
<dbReference type="Pfam" id="PF21702">
    <property type="entry name" value="GLGE_C"/>
    <property type="match status" value="1"/>
</dbReference>
<keyword evidence="3 6" id="KW-0808">Transferase</keyword>
<dbReference type="InterPro" id="IPR017853">
    <property type="entry name" value="GH"/>
</dbReference>
<dbReference type="PANTHER" id="PTHR47786">
    <property type="entry name" value="ALPHA-1,4-GLUCAN:MALTOSE-1-PHOSPHATE MALTOSYLTRANSFERASE"/>
    <property type="match status" value="1"/>
</dbReference>
<accession>A0AAC8W0C4</accession>
<feature type="binding site" evidence="6">
    <location>
        <position position="850"/>
    </location>
    <ligand>
        <name>alpha-maltose 1-phosphate</name>
        <dbReference type="ChEBI" id="CHEBI:63576"/>
    </ligand>
</feature>
<dbReference type="InterPro" id="IPR026585">
    <property type="entry name" value="GlgE"/>
</dbReference>